<evidence type="ECO:0000256" key="2">
    <source>
        <dbReference type="ARBA" id="ARBA00022516"/>
    </source>
</evidence>
<feature type="transmembrane region" description="Helical" evidence="10">
    <location>
        <begin position="76"/>
        <end position="97"/>
    </location>
</feature>
<dbReference type="RefSeq" id="WP_059070221.1">
    <property type="nucleotide sequence ID" value="NZ_JAOQJX010000007.1"/>
</dbReference>
<dbReference type="Pfam" id="PF02660">
    <property type="entry name" value="G3P_acyltransf"/>
    <property type="match status" value="1"/>
</dbReference>
<evidence type="ECO:0000256" key="5">
    <source>
        <dbReference type="ARBA" id="ARBA00022989"/>
    </source>
</evidence>
<evidence type="ECO:0000313" key="11">
    <source>
        <dbReference type="EMBL" id="MCU6747282.1"/>
    </source>
</evidence>
<sequence length="202" mass="23059">MSDYIFFMIIGYLSGSILYAYIIPKFFCGIDIRQISKDKNPGTFNAFSCAGIKVGIFVLLLELAKGFLPVFLAARFVSYRSSLFCLIMAAPVIGHAFPFLHPRQGGKAIAVSFGCLMGLYPFLTPLLYLIVFYLLFSVIIIIEPHLFRSIITFFCFTISCIRTLPVRSFIYGSILISATVVLRHLLRYKKERLQIRFLPYFR</sequence>
<keyword evidence="3" id="KW-0808">Transferase</keyword>
<dbReference type="Proteomes" id="UP001652394">
    <property type="component" value="Unassembled WGS sequence"/>
</dbReference>
<evidence type="ECO:0000256" key="6">
    <source>
        <dbReference type="ARBA" id="ARBA00023098"/>
    </source>
</evidence>
<name>A0ABT2TBM5_9FIRM</name>
<keyword evidence="6" id="KW-0443">Lipid metabolism</keyword>
<keyword evidence="11" id="KW-0012">Acyltransferase</keyword>
<keyword evidence="2" id="KW-0444">Lipid biosynthesis</keyword>
<feature type="transmembrane region" description="Helical" evidence="10">
    <location>
        <begin position="170"/>
        <end position="186"/>
    </location>
</feature>
<evidence type="ECO:0000256" key="10">
    <source>
        <dbReference type="SAM" id="Phobius"/>
    </source>
</evidence>
<gene>
    <name evidence="11" type="ORF">OCV51_06385</name>
</gene>
<feature type="transmembrane region" description="Helical" evidence="10">
    <location>
        <begin position="44"/>
        <end position="64"/>
    </location>
</feature>
<protein>
    <submittedName>
        <fullName evidence="11">Glycerol-3-phosphate acyltransferase</fullName>
    </submittedName>
</protein>
<keyword evidence="1" id="KW-1003">Cell membrane</keyword>
<feature type="transmembrane region" description="Helical" evidence="10">
    <location>
        <begin position="109"/>
        <end position="134"/>
    </location>
</feature>
<comment type="caution">
    <text evidence="11">The sequence shown here is derived from an EMBL/GenBank/DDBJ whole genome shotgun (WGS) entry which is preliminary data.</text>
</comment>
<keyword evidence="9" id="KW-1208">Phospholipid metabolism</keyword>
<dbReference type="GO" id="GO:0016746">
    <property type="term" value="F:acyltransferase activity"/>
    <property type="evidence" value="ECO:0007669"/>
    <property type="project" value="UniProtKB-KW"/>
</dbReference>
<feature type="transmembrane region" description="Helical" evidence="10">
    <location>
        <begin position="5"/>
        <end position="24"/>
    </location>
</feature>
<evidence type="ECO:0000256" key="4">
    <source>
        <dbReference type="ARBA" id="ARBA00022692"/>
    </source>
</evidence>
<evidence type="ECO:0000256" key="7">
    <source>
        <dbReference type="ARBA" id="ARBA00023136"/>
    </source>
</evidence>
<keyword evidence="4 10" id="KW-0812">Transmembrane</keyword>
<accession>A0ABT2TBM5</accession>
<dbReference type="EMBL" id="JAOQJX010000007">
    <property type="protein sequence ID" value="MCU6747282.1"/>
    <property type="molecule type" value="Genomic_DNA"/>
</dbReference>
<reference evidence="11 12" key="1">
    <citation type="journal article" date="2021" name="ISME Commun">
        <title>Automated analysis of genomic sequences facilitates high-throughput and comprehensive description of bacteria.</title>
        <authorList>
            <person name="Hitch T.C.A."/>
        </authorList>
    </citation>
    <scope>NUCLEOTIDE SEQUENCE [LARGE SCALE GENOMIC DNA]</scope>
    <source>
        <strain evidence="11 12">H2_18</strain>
    </source>
</reference>
<keyword evidence="5 10" id="KW-1133">Transmembrane helix</keyword>
<evidence type="ECO:0000256" key="1">
    <source>
        <dbReference type="ARBA" id="ARBA00022475"/>
    </source>
</evidence>
<dbReference type="PANTHER" id="PTHR30309">
    <property type="entry name" value="INNER MEMBRANE PROTEIN YGIH"/>
    <property type="match status" value="1"/>
</dbReference>
<keyword evidence="8" id="KW-0594">Phospholipid biosynthesis</keyword>
<evidence type="ECO:0000256" key="8">
    <source>
        <dbReference type="ARBA" id="ARBA00023209"/>
    </source>
</evidence>
<feature type="transmembrane region" description="Helical" evidence="10">
    <location>
        <begin position="146"/>
        <end position="164"/>
    </location>
</feature>
<evidence type="ECO:0000256" key="9">
    <source>
        <dbReference type="ARBA" id="ARBA00023264"/>
    </source>
</evidence>
<evidence type="ECO:0000313" key="12">
    <source>
        <dbReference type="Proteomes" id="UP001652394"/>
    </source>
</evidence>
<dbReference type="PANTHER" id="PTHR30309:SF0">
    <property type="entry name" value="GLYCEROL-3-PHOSPHATE ACYLTRANSFERASE-RELATED"/>
    <property type="match status" value="1"/>
</dbReference>
<evidence type="ECO:0000256" key="3">
    <source>
        <dbReference type="ARBA" id="ARBA00022679"/>
    </source>
</evidence>
<dbReference type="InterPro" id="IPR003811">
    <property type="entry name" value="G3P_acylTferase_PlsY"/>
</dbReference>
<organism evidence="11 12">
    <name type="scientific">Faecalicatena acetigenes</name>
    <dbReference type="NCBI Taxonomy" id="2981790"/>
    <lineage>
        <taxon>Bacteria</taxon>
        <taxon>Bacillati</taxon>
        <taxon>Bacillota</taxon>
        <taxon>Clostridia</taxon>
        <taxon>Lachnospirales</taxon>
        <taxon>Lachnospiraceae</taxon>
        <taxon>Faecalicatena</taxon>
    </lineage>
</organism>
<keyword evidence="12" id="KW-1185">Reference proteome</keyword>
<dbReference type="SMART" id="SM01207">
    <property type="entry name" value="G3P_acyltransf"/>
    <property type="match status" value="1"/>
</dbReference>
<proteinExistence type="predicted"/>
<keyword evidence="7 10" id="KW-0472">Membrane</keyword>